<protein>
    <submittedName>
        <fullName evidence="1">Uncharacterized protein</fullName>
    </submittedName>
</protein>
<organism evidence="1 2">
    <name type="scientific">Caligus rogercresseyi</name>
    <name type="common">Sea louse</name>
    <dbReference type="NCBI Taxonomy" id="217165"/>
    <lineage>
        <taxon>Eukaryota</taxon>
        <taxon>Metazoa</taxon>
        <taxon>Ecdysozoa</taxon>
        <taxon>Arthropoda</taxon>
        <taxon>Crustacea</taxon>
        <taxon>Multicrustacea</taxon>
        <taxon>Hexanauplia</taxon>
        <taxon>Copepoda</taxon>
        <taxon>Siphonostomatoida</taxon>
        <taxon>Caligidae</taxon>
        <taxon>Caligus</taxon>
    </lineage>
</organism>
<accession>A0A7T8HMS4</accession>
<proteinExistence type="predicted"/>
<gene>
    <name evidence="1" type="ORF">FKW44_004891</name>
</gene>
<keyword evidence="2" id="KW-1185">Reference proteome</keyword>
<evidence type="ECO:0000313" key="1">
    <source>
        <dbReference type="EMBL" id="QQP52666.1"/>
    </source>
</evidence>
<dbReference type="AlphaFoldDB" id="A0A7T8HMS4"/>
<name>A0A7T8HMS4_CALRO</name>
<dbReference type="EMBL" id="CP045892">
    <property type="protein sequence ID" value="QQP52666.1"/>
    <property type="molecule type" value="Genomic_DNA"/>
</dbReference>
<evidence type="ECO:0000313" key="2">
    <source>
        <dbReference type="Proteomes" id="UP000595437"/>
    </source>
</evidence>
<dbReference type="Proteomes" id="UP000595437">
    <property type="component" value="Chromosome 3"/>
</dbReference>
<sequence length="61" mass="6169">MMPARAPPSIAMLQTSCALPWTVANGLAAILDHIAVPPAVTVTPITVSVMSLAVTPGASCR</sequence>
<reference evidence="2" key="1">
    <citation type="submission" date="2021-01" db="EMBL/GenBank/DDBJ databases">
        <title>Caligus Genome Assembly.</title>
        <authorList>
            <person name="Gallardo-Escarate C."/>
        </authorList>
    </citation>
    <scope>NUCLEOTIDE SEQUENCE [LARGE SCALE GENOMIC DNA]</scope>
</reference>